<keyword evidence="1" id="KW-0547">Nucleotide-binding</keyword>
<dbReference type="SUPFAM" id="SSF52540">
    <property type="entry name" value="P-loop containing nucleoside triphosphate hydrolases"/>
    <property type="match status" value="1"/>
</dbReference>
<dbReference type="InterPro" id="IPR027417">
    <property type="entry name" value="P-loop_NTPase"/>
</dbReference>
<keyword evidence="2 4" id="KW-0067">ATP-binding</keyword>
<name>A0A0P9EK03_9BACL</name>
<dbReference type="OrthoDB" id="2290519at2"/>
<evidence type="ECO:0000313" key="4">
    <source>
        <dbReference type="EMBL" id="KPV43369.1"/>
    </source>
</evidence>
<evidence type="ECO:0000256" key="1">
    <source>
        <dbReference type="ARBA" id="ARBA00022741"/>
    </source>
</evidence>
<dbReference type="PATRIC" id="fig|471514.4.peg.2444"/>
<proteinExistence type="predicted"/>
<keyword evidence="5" id="KW-1185">Reference proteome</keyword>
<dbReference type="AlphaFoldDB" id="A0A0P9EK03"/>
<dbReference type="EMBL" id="LJCO01000052">
    <property type="protein sequence ID" value="KPV43369.1"/>
    <property type="molecule type" value="Genomic_DNA"/>
</dbReference>
<dbReference type="Pfam" id="PF00005">
    <property type="entry name" value="ABC_tran"/>
    <property type="match status" value="1"/>
</dbReference>
<organism evidence="4 5">
    <name type="scientific">Alicyclobacillus ferrooxydans</name>
    <dbReference type="NCBI Taxonomy" id="471514"/>
    <lineage>
        <taxon>Bacteria</taxon>
        <taxon>Bacillati</taxon>
        <taxon>Bacillota</taxon>
        <taxon>Bacilli</taxon>
        <taxon>Bacillales</taxon>
        <taxon>Alicyclobacillaceae</taxon>
        <taxon>Alicyclobacillus</taxon>
    </lineage>
</organism>
<dbReference type="InterPro" id="IPR003439">
    <property type="entry name" value="ABC_transporter-like_ATP-bd"/>
</dbReference>
<evidence type="ECO:0000256" key="2">
    <source>
        <dbReference type="ARBA" id="ARBA00022840"/>
    </source>
</evidence>
<dbReference type="PANTHER" id="PTHR43582:SF2">
    <property type="entry name" value="LINEARMYCIN RESISTANCE ATP-BINDING PROTEIN LNRL"/>
    <property type="match status" value="1"/>
</dbReference>
<comment type="caution">
    <text evidence="4">The sequence shown here is derived from an EMBL/GenBank/DDBJ whole genome shotgun (WGS) entry which is preliminary data.</text>
</comment>
<dbReference type="Gene3D" id="3.40.50.300">
    <property type="entry name" value="P-loop containing nucleotide triphosphate hydrolases"/>
    <property type="match status" value="1"/>
</dbReference>
<protein>
    <submittedName>
        <fullName evidence="4">Antibiotic ABC transporter ATP-binding protein</fullName>
    </submittedName>
</protein>
<dbReference type="RefSeq" id="WP_054969608.1">
    <property type="nucleotide sequence ID" value="NZ_LJCO01000052.1"/>
</dbReference>
<dbReference type="InterPro" id="IPR003593">
    <property type="entry name" value="AAA+_ATPase"/>
</dbReference>
<reference evidence="4 5" key="1">
    <citation type="submission" date="2015-09" db="EMBL/GenBank/DDBJ databases">
        <title>Draft genome sequence of Alicyclobacillus ferrooxydans DSM 22381.</title>
        <authorList>
            <person name="Hemp J."/>
        </authorList>
    </citation>
    <scope>NUCLEOTIDE SEQUENCE [LARGE SCALE GENOMIC DNA]</scope>
    <source>
        <strain evidence="4 5">TC-34</strain>
    </source>
</reference>
<dbReference type="GO" id="GO:0016887">
    <property type="term" value="F:ATP hydrolysis activity"/>
    <property type="evidence" value="ECO:0007669"/>
    <property type="project" value="InterPro"/>
</dbReference>
<dbReference type="GO" id="GO:0005524">
    <property type="term" value="F:ATP binding"/>
    <property type="evidence" value="ECO:0007669"/>
    <property type="project" value="UniProtKB-KW"/>
</dbReference>
<gene>
    <name evidence="4" type="ORF">AN477_13090</name>
</gene>
<dbReference type="PANTHER" id="PTHR43582">
    <property type="entry name" value="LINEARMYCIN RESISTANCE ATP-BINDING PROTEIN LNRL"/>
    <property type="match status" value="1"/>
</dbReference>
<dbReference type="Proteomes" id="UP000050482">
    <property type="component" value="Unassembled WGS sequence"/>
</dbReference>
<dbReference type="InterPro" id="IPR017871">
    <property type="entry name" value="ABC_transporter-like_CS"/>
</dbReference>
<feature type="domain" description="ABC transporter" evidence="3">
    <location>
        <begin position="2"/>
        <end position="232"/>
    </location>
</feature>
<accession>A0A0P9EK03</accession>
<evidence type="ECO:0000313" key="5">
    <source>
        <dbReference type="Proteomes" id="UP000050482"/>
    </source>
</evidence>
<evidence type="ECO:0000259" key="3">
    <source>
        <dbReference type="PROSITE" id="PS50893"/>
    </source>
</evidence>
<dbReference type="PROSITE" id="PS00211">
    <property type="entry name" value="ABC_TRANSPORTER_1"/>
    <property type="match status" value="1"/>
</dbReference>
<dbReference type="PROSITE" id="PS50893">
    <property type="entry name" value="ABC_TRANSPORTER_2"/>
    <property type="match status" value="1"/>
</dbReference>
<dbReference type="SMART" id="SM00382">
    <property type="entry name" value="AAA"/>
    <property type="match status" value="1"/>
</dbReference>
<sequence length="318" mass="35384">MLEVESLHKRFGQHVAVDNISFQVKKGDAFGLLGPNGAGKSTTLSMMTGLLIPNSGEVRLDGHRLKDEPKYLKQRMGLVPQSIALYENLTAEENLRFWGQIYGVTGAKLRDNLDWCLQVAGLTEHRKQLAKRFSGGMQRRLNIAVAMIHRPEILIMDEPTVGIDPQSRNHILETVKTLNREGMTVIYTSHYMEEVQYLCQRLAIMDNGELIAYGNLEDVRQLAGARSTITMQLSGEIGDLTRQLEHDMTFQNVQVEGDTLVFQAQNAAVAVSRAVSIIANQSCELQKIDVAQPNLESAFLHLTGRRLRDSVGEAGDQG</sequence>
<dbReference type="STRING" id="471514.AN477_13090"/>